<dbReference type="InterPro" id="IPR007728">
    <property type="entry name" value="Pre-SET_dom"/>
</dbReference>
<dbReference type="PROSITE" id="PS51575">
    <property type="entry name" value="SAM_MT43_SUVAR39_2"/>
    <property type="match status" value="1"/>
</dbReference>
<dbReference type="RefSeq" id="XP_021845977.2">
    <property type="nucleotide sequence ID" value="XM_021990285.2"/>
</dbReference>
<accession>A0A9R0IB70</accession>
<feature type="compositionally biased region" description="Polar residues" evidence="9">
    <location>
        <begin position="38"/>
        <end position="51"/>
    </location>
</feature>
<dbReference type="InterPro" id="IPR051357">
    <property type="entry name" value="H3K9_HMTase_SUVAR3-9"/>
</dbReference>
<dbReference type="GO" id="GO:0005634">
    <property type="term" value="C:nucleus"/>
    <property type="evidence" value="ECO:0007669"/>
    <property type="project" value="UniProtKB-SubCell"/>
</dbReference>
<dbReference type="Pfam" id="PF02182">
    <property type="entry name" value="SAD_SRA"/>
    <property type="match status" value="1"/>
</dbReference>
<dbReference type="Gene3D" id="2.170.270.10">
    <property type="entry name" value="SET domain"/>
    <property type="match status" value="1"/>
</dbReference>
<evidence type="ECO:0000256" key="6">
    <source>
        <dbReference type="ARBA" id="ARBA00022853"/>
    </source>
</evidence>
<sequence length="813" mass="91123">MDSGNSNGDFRRRLSPRLHTNVESHDAGGSSRSRPRILNNSPLTQIDSSPVQPKLNPKSPQFHTPNSFQRRMSPRLHGEKDTVSLEVSPDVHVISVHQAQTRLSPRLHPKTLTNTNQRRISPRIHNDQMPMMSMRLSPTNHCENDNENKTLPTTSMQRRLSPRLHIQQNQNTQPETPVGDKRSLNVSPANNNTLNGKRSKHDHKDDKCKKDFEYSFVNGITGASNGEAPHQFNMALKALANEAKKQDTSPDVAGRSDHARVKETLRIFNTYYLQCVQEEHERCKQSKADKEKINKTSTSKTKDVKGTSSRPDLKALKKMRLKKEILNPEKTIGPLPGIDVGYQFYSRAEMVAVGFHGHWLNGIDYIGKSKGEKVHKNYELPIAVAVVMSGQYEDNLDNADDIIYTGEGGNDLLGNKLQCQDQVLVRGNLALKNCKDQSVPIRVIRGRKKDDSYSGKIYSYDGLYKVADTWADKGCRGHVVYKYRLERLKGQPKLTANQVQFVRGCPLKIDSKLPGLVCEDLSNGMEDNCIPVTNLVDVPPVCPPEFTYIKSMEVTKSVKLPPNSTGCSCKGSCTNHKTCACAKLNGKDFPYVRRDGGRLIEAKDVVFECGPNCGCGPGCLNRTSQRKMKYRLEVYRTPDKGWAVRSWDYIPSGAPVCEYIGVLRRSDELDNISGNESNEYIFEIDCLHTINEIEGRERRMGNVQVSSAIGIPKIDKKTLDGTPEFCIDAGSRGNVARFMNHSCDPNLFVQCILSAHHDLRLARIVFIAADNIPPMQELTYDYGYALNSVIGADGKIKVLPCFCGTEECRKRLY</sequence>
<feature type="compositionally biased region" description="Polar residues" evidence="9">
    <location>
        <begin position="166"/>
        <end position="175"/>
    </location>
</feature>
<dbReference type="GeneID" id="110785772"/>
<feature type="domain" description="YDG" evidence="13">
    <location>
        <begin position="333"/>
        <end position="487"/>
    </location>
</feature>
<evidence type="ECO:0000256" key="2">
    <source>
        <dbReference type="ARBA" id="ARBA00022454"/>
    </source>
</evidence>
<dbReference type="SMART" id="SM00317">
    <property type="entry name" value="SET"/>
    <property type="match status" value="1"/>
</dbReference>
<evidence type="ECO:0000256" key="7">
    <source>
        <dbReference type="ARBA" id="ARBA00023242"/>
    </source>
</evidence>
<dbReference type="AlphaFoldDB" id="A0A9R0IB70"/>
<dbReference type="SMART" id="SM00468">
    <property type="entry name" value="PreSET"/>
    <property type="match status" value="1"/>
</dbReference>
<dbReference type="InterPro" id="IPR015947">
    <property type="entry name" value="PUA-like_sf"/>
</dbReference>
<dbReference type="InterPro" id="IPR036987">
    <property type="entry name" value="SRA-YDG_sf"/>
</dbReference>
<dbReference type="RefSeq" id="XP_021845979.2">
    <property type="nucleotide sequence ID" value="XM_021990287.2"/>
</dbReference>
<evidence type="ECO:0000259" key="12">
    <source>
        <dbReference type="PROSITE" id="PS50868"/>
    </source>
</evidence>
<evidence type="ECO:0000256" key="8">
    <source>
        <dbReference type="PROSITE-ProRule" id="PRU00358"/>
    </source>
</evidence>
<keyword evidence="7 8" id="KW-0539">Nucleus</keyword>
<dbReference type="PROSITE" id="PS50868">
    <property type="entry name" value="POST_SET"/>
    <property type="match status" value="1"/>
</dbReference>
<evidence type="ECO:0000313" key="18">
    <source>
        <dbReference type="RefSeq" id="XP_056687049.1"/>
    </source>
</evidence>
<evidence type="ECO:0000313" key="16">
    <source>
        <dbReference type="RefSeq" id="XP_021845979.2"/>
    </source>
</evidence>
<evidence type="ECO:0000313" key="19">
    <source>
        <dbReference type="RefSeq" id="XP_056687052.1"/>
    </source>
</evidence>
<reference evidence="14" key="1">
    <citation type="journal article" date="2021" name="Nat. Commun.">
        <title>Genomic analyses provide insights into spinach domestication and the genetic basis of agronomic traits.</title>
        <authorList>
            <person name="Cai X."/>
            <person name="Sun X."/>
            <person name="Xu C."/>
            <person name="Sun H."/>
            <person name="Wang X."/>
            <person name="Ge C."/>
            <person name="Zhang Z."/>
            <person name="Wang Q."/>
            <person name="Fei Z."/>
            <person name="Jiao C."/>
            <person name="Wang Q."/>
        </authorList>
    </citation>
    <scope>NUCLEOTIDE SEQUENCE [LARGE SCALE GENOMIC DNA]</scope>
    <source>
        <strain evidence="14">cv. Varoflay</strain>
    </source>
</reference>
<dbReference type="RefSeq" id="XP_056687049.1">
    <property type="nucleotide sequence ID" value="XM_056831071.1"/>
</dbReference>
<evidence type="ECO:0000259" key="11">
    <source>
        <dbReference type="PROSITE" id="PS50867"/>
    </source>
</evidence>
<evidence type="ECO:0000313" key="15">
    <source>
        <dbReference type="RefSeq" id="XP_021845977.2"/>
    </source>
</evidence>
<dbReference type="RefSeq" id="XP_021845980.2">
    <property type="nucleotide sequence ID" value="XM_021990288.2"/>
</dbReference>
<organism evidence="14 15">
    <name type="scientific">Spinacia oleracea</name>
    <name type="common">Spinach</name>
    <dbReference type="NCBI Taxonomy" id="3562"/>
    <lineage>
        <taxon>Eukaryota</taxon>
        <taxon>Viridiplantae</taxon>
        <taxon>Streptophyta</taxon>
        <taxon>Embryophyta</taxon>
        <taxon>Tracheophyta</taxon>
        <taxon>Spermatophyta</taxon>
        <taxon>Magnoliopsida</taxon>
        <taxon>eudicotyledons</taxon>
        <taxon>Gunneridae</taxon>
        <taxon>Pentapetalae</taxon>
        <taxon>Caryophyllales</taxon>
        <taxon>Chenopodiaceae</taxon>
        <taxon>Chenopodioideae</taxon>
        <taxon>Anserineae</taxon>
        <taxon>Spinacia</taxon>
    </lineage>
</organism>
<evidence type="ECO:0000256" key="4">
    <source>
        <dbReference type="ARBA" id="ARBA00022679"/>
    </source>
</evidence>
<evidence type="ECO:0000313" key="17">
    <source>
        <dbReference type="RefSeq" id="XP_021845980.2"/>
    </source>
</evidence>
<dbReference type="SUPFAM" id="SSF88697">
    <property type="entry name" value="PUA domain-like"/>
    <property type="match status" value="1"/>
</dbReference>
<feature type="region of interest" description="Disordered" evidence="9">
    <location>
        <begin position="283"/>
        <end position="312"/>
    </location>
</feature>
<feature type="region of interest" description="Disordered" evidence="9">
    <location>
        <begin position="164"/>
        <end position="206"/>
    </location>
</feature>
<feature type="domain" description="Pre-SET" evidence="11">
    <location>
        <begin position="565"/>
        <end position="627"/>
    </location>
</feature>
<reference evidence="15 16" key="2">
    <citation type="submission" date="2025-05" db="UniProtKB">
        <authorList>
            <consortium name="RefSeq"/>
        </authorList>
    </citation>
    <scope>IDENTIFICATION</scope>
    <source>
        <tissue evidence="15 16">Leaf</tissue>
    </source>
</reference>
<dbReference type="InterPro" id="IPR003616">
    <property type="entry name" value="Post-SET_dom"/>
</dbReference>
<dbReference type="InterPro" id="IPR025794">
    <property type="entry name" value="H3-K9-MeTrfase_plant"/>
</dbReference>
<keyword evidence="2" id="KW-0158">Chromosome</keyword>
<dbReference type="InterPro" id="IPR003105">
    <property type="entry name" value="SRA_YDG"/>
</dbReference>
<dbReference type="Proteomes" id="UP000813463">
    <property type="component" value="Chromosome 1"/>
</dbReference>
<feature type="region of interest" description="Disordered" evidence="9">
    <location>
        <begin position="1"/>
        <end position="74"/>
    </location>
</feature>
<feature type="compositionally biased region" description="Polar residues" evidence="9">
    <location>
        <begin position="184"/>
        <end position="196"/>
    </location>
</feature>
<dbReference type="PROSITE" id="PS50280">
    <property type="entry name" value="SET"/>
    <property type="match status" value="1"/>
</dbReference>
<dbReference type="PROSITE" id="PS51015">
    <property type="entry name" value="YDG"/>
    <property type="match status" value="1"/>
</dbReference>
<dbReference type="PANTHER" id="PTHR45660">
    <property type="entry name" value="HISTONE-LYSINE N-METHYLTRANSFERASE SETMAR"/>
    <property type="match status" value="1"/>
</dbReference>
<evidence type="ECO:0000259" key="13">
    <source>
        <dbReference type="PROSITE" id="PS51015"/>
    </source>
</evidence>
<dbReference type="RefSeq" id="XP_056687052.1">
    <property type="nucleotide sequence ID" value="XM_056831074.1"/>
</dbReference>
<dbReference type="SMART" id="SM00466">
    <property type="entry name" value="SRA"/>
    <property type="match status" value="1"/>
</dbReference>
<evidence type="ECO:0000313" key="14">
    <source>
        <dbReference type="Proteomes" id="UP000813463"/>
    </source>
</evidence>
<keyword evidence="6" id="KW-0156">Chromatin regulator</keyword>
<dbReference type="GO" id="GO:0042054">
    <property type="term" value="F:histone methyltransferase activity"/>
    <property type="evidence" value="ECO:0000318"/>
    <property type="project" value="GO_Central"/>
</dbReference>
<feature type="domain" description="SET" evidence="10">
    <location>
        <begin position="630"/>
        <end position="783"/>
    </location>
</feature>
<feature type="domain" description="Post-SET" evidence="12">
    <location>
        <begin position="797"/>
        <end position="813"/>
    </location>
</feature>
<dbReference type="KEGG" id="soe:110785772"/>
<dbReference type="Gene3D" id="2.30.280.10">
    <property type="entry name" value="SRA-YDG"/>
    <property type="match status" value="1"/>
</dbReference>
<protein>
    <submittedName>
        <fullName evidence="15 16">Histone-lysine N-methyltransferase, H3 lysine-9 specific SUVH4</fullName>
    </submittedName>
</protein>
<proteinExistence type="predicted"/>
<comment type="subcellular location">
    <subcellularLocation>
        <location evidence="1">Chromosome</location>
    </subcellularLocation>
    <subcellularLocation>
        <location evidence="8">Nucleus</location>
    </subcellularLocation>
</comment>
<dbReference type="InterPro" id="IPR001214">
    <property type="entry name" value="SET_dom"/>
</dbReference>
<dbReference type="GO" id="GO:0008270">
    <property type="term" value="F:zinc ion binding"/>
    <property type="evidence" value="ECO:0007669"/>
    <property type="project" value="InterPro"/>
</dbReference>
<evidence type="ECO:0000256" key="9">
    <source>
        <dbReference type="SAM" id="MobiDB-lite"/>
    </source>
</evidence>
<feature type="compositionally biased region" description="Polar residues" evidence="9">
    <location>
        <begin position="58"/>
        <end position="70"/>
    </location>
</feature>
<keyword evidence="14" id="KW-1185">Reference proteome</keyword>
<dbReference type="InterPro" id="IPR046341">
    <property type="entry name" value="SET_dom_sf"/>
</dbReference>
<dbReference type="PROSITE" id="PS50867">
    <property type="entry name" value="PRE_SET"/>
    <property type="match status" value="1"/>
</dbReference>
<dbReference type="GO" id="GO:0005694">
    <property type="term" value="C:chromosome"/>
    <property type="evidence" value="ECO:0007669"/>
    <property type="project" value="UniProtKB-SubCell"/>
</dbReference>
<keyword evidence="3" id="KW-0489">Methyltransferase</keyword>
<evidence type="ECO:0000259" key="10">
    <source>
        <dbReference type="PROSITE" id="PS50280"/>
    </source>
</evidence>
<evidence type="ECO:0000256" key="3">
    <source>
        <dbReference type="ARBA" id="ARBA00022603"/>
    </source>
</evidence>
<evidence type="ECO:0000256" key="5">
    <source>
        <dbReference type="ARBA" id="ARBA00022691"/>
    </source>
</evidence>
<dbReference type="PANTHER" id="PTHR45660:SF94">
    <property type="entry name" value="HISTONE-LYSINE N-METHYLTRANSFERASE, H3 LYSINE-9 SPECIFIC SUVH4"/>
    <property type="match status" value="1"/>
</dbReference>
<dbReference type="Pfam" id="PF00856">
    <property type="entry name" value="SET"/>
    <property type="match status" value="1"/>
</dbReference>
<dbReference type="GO" id="GO:0032259">
    <property type="term" value="P:methylation"/>
    <property type="evidence" value="ECO:0007669"/>
    <property type="project" value="UniProtKB-KW"/>
</dbReference>
<keyword evidence="5" id="KW-0949">S-adenosyl-L-methionine</keyword>
<gene>
    <name evidence="15 16 17 18 19" type="primary">LOC110785772</name>
</gene>
<dbReference type="Pfam" id="PF05033">
    <property type="entry name" value="Pre-SET"/>
    <property type="match status" value="1"/>
</dbReference>
<evidence type="ECO:0000256" key="1">
    <source>
        <dbReference type="ARBA" id="ARBA00004286"/>
    </source>
</evidence>
<keyword evidence="4" id="KW-0808">Transferase</keyword>
<dbReference type="GO" id="GO:0003690">
    <property type="term" value="F:double-stranded DNA binding"/>
    <property type="evidence" value="ECO:0000318"/>
    <property type="project" value="GO_Central"/>
</dbReference>
<dbReference type="SUPFAM" id="SSF82199">
    <property type="entry name" value="SET domain"/>
    <property type="match status" value="1"/>
</dbReference>
<name>A0A9R0IB70_SPIOL</name>